<organism evidence="2 3">
    <name type="scientific">Brevibacillus ruminantium</name>
    <dbReference type="NCBI Taxonomy" id="2950604"/>
    <lineage>
        <taxon>Bacteria</taxon>
        <taxon>Bacillati</taxon>
        <taxon>Bacillota</taxon>
        <taxon>Bacilli</taxon>
        <taxon>Bacillales</taxon>
        <taxon>Paenibacillaceae</taxon>
        <taxon>Brevibacillus</taxon>
    </lineage>
</organism>
<keyword evidence="3" id="KW-1185">Reference proteome</keyword>
<accession>A0ABY4WEU4</accession>
<feature type="transmembrane region" description="Helical" evidence="1">
    <location>
        <begin position="117"/>
        <end position="138"/>
    </location>
</feature>
<dbReference type="RefSeq" id="WP_251872768.1">
    <property type="nucleotide sequence ID" value="NZ_CP098755.1"/>
</dbReference>
<evidence type="ECO:0000313" key="3">
    <source>
        <dbReference type="Proteomes" id="UP001056500"/>
    </source>
</evidence>
<feature type="transmembrane region" description="Helical" evidence="1">
    <location>
        <begin position="18"/>
        <end position="39"/>
    </location>
</feature>
<dbReference type="Proteomes" id="UP001056500">
    <property type="component" value="Chromosome"/>
</dbReference>
<sequence length="236" mass="26664">MALFQASLQFYAQNIRQLLLLSVLAVFPPLLLYNIIMNYLNLLTTITGVKLVSGFVNMFLLLLIFTVIQLPFAQFVQNRLDGEERPLGKALYAFAEHGFTIFLFGIAYALAVTTGMLLLVIPGLILFILFYVTPYLMVIKQQSAWKCWRAVVEMGKTHFFKILGLILAVSISQFGVSMLGIWLLTLVTTSYGVGFFTQLLLNVVLFPFIAVLFSMYTREHAPRKDLNRMGIPGDIF</sequence>
<feature type="transmembrane region" description="Helical" evidence="1">
    <location>
        <begin position="159"/>
        <end position="183"/>
    </location>
</feature>
<keyword evidence="1" id="KW-1133">Transmembrane helix</keyword>
<name>A0ABY4WEU4_9BACL</name>
<feature type="transmembrane region" description="Helical" evidence="1">
    <location>
        <begin position="195"/>
        <end position="216"/>
    </location>
</feature>
<gene>
    <name evidence="2" type="ORF">NDK47_26860</name>
</gene>
<keyword evidence="1" id="KW-0812">Transmembrane</keyword>
<reference evidence="2" key="1">
    <citation type="submission" date="2022-06" db="EMBL/GenBank/DDBJ databases">
        <title>Genome sequencing of Brevibacillus sp. BB3-R1.</title>
        <authorList>
            <person name="Heo J."/>
            <person name="Lee D."/>
            <person name="Won M."/>
            <person name="Han B.-H."/>
            <person name="Hong S.-B."/>
            <person name="Kwon S.-W."/>
        </authorList>
    </citation>
    <scope>NUCLEOTIDE SEQUENCE</scope>
    <source>
        <strain evidence="2">BB3-R1</strain>
    </source>
</reference>
<feature type="transmembrane region" description="Helical" evidence="1">
    <location>
        <begin position="91"/>
        <end position="111"/>
    </location>
</feature>
<evidence type="ECO:0000313" key="2">
    <source>
        <dbReference type="EMBL" id="USG65676.1"/>
    </source>
</evidence>
<feature type="transmembrane region" description="Helical" evidence="1">
    <location>
        <begin position="51"/>
        <end position="70"/>
    </location>
</feature>
<evidence type="ECO:0008006" key="4">
    <source>
        <dbReference type="Google" id="ProtNLM"/>
    </source>
</evidence>
<keyword evidence="1" id="KW-0472">Membrane</keyword>
<proteinExistence type="predicted"/>
<evidence type="ECO:0000256" key="1">
    <source>
        <dbReference type="SAM" id="Phobius"/>
    </source>
</evidence>
<dbReference type="EMBL" id="CP098755">
    <property type="protein sequence ID" value="USG65676.1"/>
    <property type="molecule type" value="Genomic_DNA"/>
</dbReference>
<protein>
    <recommendedName>
        <fullName evidence="4">Glycerophosphoryl diester phosphodiesterase membrane domain-containing protein</fullName>
    </recommendedName>
</protein>